<evidence type="ECO:0000313" key="2">
    <source>
        <dbReference type="Proteomes" id="UP000887565"/>
    </source>
</evidence>
<dbReference type="AlphaFoldDB" id="A0A915LB75"/>
<keyword evidence="2" id="KW-1185">Reference proteome</keyword>
<keyword evidence="1" id="KW-0732">Signal</keyword>
<protein>
    <submittedName>
        <fullName evidence="3">Uncharacterized protein</fullName>
    </submittedName>
</protein>
<name>A0A915LB75_ROMCU</name>
<evidence type="ECO:0000313" key="3">
    <source>
        <dbReference type="WBParaSite" id="nRc.2.0.1.t47608-RA"/>
    </source>
</evidence>
<feature type="chain" id="PRO_5036789215" evidence="1">
    <location>
        <begin position="21"/>
        <end position="357"/>
    </location>
</feature>
<dbReference type="Proteomes" id="UP000887565">
    <property type="component" value="Unplaced"/>
</dbReference>
<evidence type="ECO:0000256" key="1">
    <source>
        <dbReference type="SAM" id="SignalP"/>
    </source>
</evidence>
<organism evidence="2 3">
    <name type="scientific">Romanomermis culicivorax</name>
    <name type="common">Nematode worm</name>
    <dbReference type="NCBI Taxonomy" id="13658"/>
    <lineage>
        <taxon>Eukaryota</taxon>
        <taxon>Metazoa</taxon>
        <taxon>Ecdysozoa</taxon>
        <taxon>Nematoda</taxon>
        <taxon>Enoplea</taxon>
        <taxon>Dorylaimia</taxon>
        <taxon>Mermithida</taxon>
        <taxon>Mermithoidea</taxon>
        <taxon>Mermithidae</taxon>
        <taxon>Romanomermis</taxon>
    </lineage>
</organism>
<feature type="signal peptide" evidence="1">
    <location>
        <begin position="1"/>
        <end position="20"/>
    </location>
</feature>
<dbReference type="WBParaSite" id="nRc.2.0.1.t47608-RA">
    <property type="protein sequence ID" value="nRc.2.0.1.t47608-RA"/>
    <property type="gene ID" value="nRc.2.0.1.g47608"/>
</dbReference>
<reference evidence="3" key="1">
    <citation type="submission" date="2022-11" db="UniProtKB">
        <authorList>
            <consortium name="WormBaseParasite"/>
        </authorList>
    </citation>
    <scope>IDENTIFICATION</scope>
</reference>
<proteinExistence type="predicted"/>
<accession>A0A915LB75</accession>
<sequence>MNVLLFWILLISPFLIQVWTALIDPHQQLAPKDRCSKINNLYLDYIIITNQHFTIRKGTSIVYEMDDKLKNVPKSHRSIVQVEMESTPYYSVIEMMGERTTDEPEKIEAKNPLASVFRIMTKKQNETETQIIVIVISNVWHSATTKLINKPRPFYVVKVDHTNFYKATLIICSLAIECHFYSGHDHFLQPKDHDCWFNSEMACVHRRNDVHTLPIWKPKIRYKNFKMKLCPQIFGDEACAVEKCYENVKFCDNQTWGRWTRCNHKCRFQERRRNTTNQRCIAYEYRPCCIFKGNMSSGFSKVVASLSAADDRSTSDLVKSKPAASKAKAVIKFDSPTKNELSNVSKDLIKDVNNLKF</sequence>